<accession>A0A0A7EFI5</accession>
<dbReference type="SMART" id="SM00062">
    <property type="entry name" value="PBPb"/>
    <property type="match status" value="1"/>
</dbReference>
<sequence length="1049" mass="118737">MFSSTKITFRVTLAFICLLIAVITASVAIGLQYYFSKQITVSASQQFAEQVSKQVELSVSKMDDTAKNTASLLAKYSSLIEGHTLAGKADQILTDLLIDHNDFYAIYYGFDNGDFYELINLETNQKVRKQLNAAMEDRFVKIHIYTENGRRVRKTEFLNDKLQVRHSKLEESDYDASSRHWFINANTKHVVKSPPYLFHHLQASGQTYSKIVNGTNHVVAVDLTLQTIAKQLNSSFERNGNSDSIEAYIYDSQGELLLSNKSAEEKASLKVQPLVLSEEQQALVERIGALSVSNELDWAPIDFSISGMPKGYTPALISLLGQKLNLEINFINGYAWSELVSLYQNDKIDVLQPVHQTLSNKGWGTYSKPLLNLPLTLATLPGNNTISSLSELNNKRLAIPEGWSLISAIEQSYPEISIIEVSDLQAALLAVKDGKVDAAIDSQLILAYTAKMFFIEGLQFHKNIDASLLSFDTNLRMVAKNKKIVDLLNFALENITQQELAFLSEQWLTFDLNAKAVDASNVVPYKQLITLSTDNANHNRLQVVEINNTDYLLFIAPTTLGTEEQNYLALLIPTKLAYAEGLSYVTKSIIVTILILCLLMPLTYFVASPIVAAMRRLSIENLKIQQRNYDAIEVEHSFIKEIDEVFDSLNQMAESIKAYEAKQAELLDSFVKLIAQAIDDKSPYTAGHCNRVPELGLMLANYASDSEDAYFKAFKLDSDDKKREFKLAAWLHDCGKIITPEHIVDKGSKLECIYNRIHEIRMRFEVLLRDAEIDFYQQLIQHPTRENELKSALIATRQSLNEEYEFVAKINQGGEFMEDDKLERLEAIAKRTWQRNLSDRVGLSPLEEMFLLNDDDECLPVKEQLLADKTSHIIKREHAVEYAPHLGINVEIPEHKANLGELYNLKVGRGTLTSEDRFIINEHIIGTIKMLDSLPFPEELANVPRFASTHHETLKGTGYPRKLKAEDLSIPERILVLADIFEALTASDRPYKKAKPLSVAIDILHKMCLDEHVDIEVFKLFLRSGIYKEYAKKYMPVQQVDKVDLSKYL</sequence>
<reference evidence="2 3" key="1">
    <citation type="submission" date="2014-11" db="EMBL/GenBank/DDBJ databases">
        <title>Complete Genome Sequence of Pseudoalteromonas sp. Strain OCN003 Isolated from Kaneohe Bay, Oahu, Hawaii.</title>
        <authorList>
            <person name="Beurmann S."/>
            <person name="Videau P."/>
            <person name="Ushijima B."/>
            <person name="Smith A.M."/>
            <person name="Aeby G.S."/>
            <person name="Callahan S.M."/>
            <person name="Belcaid M."/>
        </authorList>
    </citation>
    <scope>NUCLEOTIDE SEQUENCE [LARGE SCALE GENOMIC DNA]</scope>
    <source>
        <strain evidence="2 3">OCN003</strain>
    </source>
</reference>
<dbReference type="AlphaFoldDB" id="A0A0A7EFI5"/>
<dbReference type="SUPFAM" id="SSF53850">
    <property type="entry name" value="Periplasmic binding protein-like II"/>
    <property type="match status" value="1"/>
</dbReference>
<dbReference type="eggNOG" id="COG0834">
    <property type="taxonomic scope" value="Bacteria"/>
</dbReference>
<dbReference type="InterPro" id="IPR037522">
    <property type="entry name" value="HD_GYP_dom"/>
</dbReference>
<dbReference type="Gene3D" id="3.40.190.10">
    <property type="entry name" value="Periplasmic binding protein-like II"/>
    <property type="match status" value="2"/>
</dbReference>
<dbReference type="RefSeq" id="WP_038641068.1">
    <property type="nucleotide sequence ID" value="NZ_CP009888.1"/>
</dbReference>
<evidence type="ECO:0000313" key="2">
    <source>
        <dbReference type="EMBL" id="AIY65303.1"/>
    </source>
</evidence>
<dbReference type="eggNOG" id="COG2206">
    <property type="taxonomic scope" value="Bacteria"/>
</dbReference>
<gene>
    <name evidence="2" type="ORF">OM33_09200</name>
</gene>
<dbReference type="CDD" id="cd01007">
    <property type="entry name" value="PBP2_BvgS_HisK_like"/>
    <property type="match status" value="1"/>
</dbReference>
<dbReference type="Gene3D" id="1.10.3210.10">
    <property type="entry name" value="Hypothetical protein af1432"/>
    <property type="match status" value="2"/>
</dbReference>
<dbReference type="STRING" id="1348114.OM33_09200"/>
<dbReference type="InterPro" id="IPR052020">
    <property type="entry name" value="Cyclic_di-GMP/3'3'-cGAMP_PDE"/>
</dbReference>
<dbReference type="Pfam" id="PF13487">
    <property type="entry name" value="HD_5"/>
    <property type="match status" value="1"/>
</dbReference>
<organism evidence="2 3">
    <name type="scientific">Pseudoalteromonas piratica</name>
    <dbReference type="NCBI Taxonomy" id="1348114"/>
    <lineage>
        <taxon>Bacteria</taxon>
        <taxon>Pseudomonadati</taxon>
        <taxon>Pseudomonadota</taxon>
        <taxon>Gammaproteobacteria</taxon>
        <taxon>Alteromonadales</taxon>
        <taxon>Pseudoalteromonadaceae</taxon>
        <taxon>Pseudoalteromonas</taxon>
    </lineage>
</organism>
<dbReference type="PROSITE" id="PS51832">
    <property type="entry name" value="HD_GYP"/>
    <property type="match status" value="1"/>
</dbReference>
<dbReference type="InterPro" id="IPR003607">
    <property type="entry name" value="HD/PDEase_dom"/>
</dbReference>
<dbReference type="InterPro" id="IPR029151">
    <property type="entry name" value="Sensor-like_sf"/>
</dbReference>
<keyword evidence="3" id="KW-1185">Reference proteome</keyword>
<dbReference type="Pfam" id="PF00497">
    <property type="entry name" value="SBP_bac_3"/>
    <property type="match status" value="1"/>
</dbReference>
<evidence type="ECO:0000259" key="1">
    <source>
        <dbReference type="PROSITE" id="PS51832"/>
    </source>
</evidence>
<dbReference type="OrthoDB" id="9764808at2"/>
<evidence type="ECO:0000313" key="3">
    <source>
        <dbReference type="Proteomes" id="UP000030341"/>
    </source>
</evidence>
<dbReference type="PANTHER" id="PTHR45228">
    <property type="entry name" value="CYCLIC DI-GMP PHOSPHODIESTERASE TM_0186-RELATED"/>
    <property type="match status" value="1"/>
</dbReference>
<dbReference type="SMART" id="SM00471">
    <property type="entry name" value="HDc"/>
    <property type="match status" value="1"/>
</dbReference>
<dbReference type="Gene3D" id="3.30.450.20">
    <property type="entry name" value="PAS domain"/>
    <property type="match status" value="1"/>
</dbReference>
<feature type="domain" description="HD-GYP" evidence="1">
    <location>
        <begin position="830"/>
        <end position="1036"/>
    </location>
</feature>
<dbReference type="GO" id="GO:0008081">
    <property type="term" value="F:phosphoric diester hydrolase activity"/>
    <property type="evidence" value="ECO:0007669"/>
    <property type="project" value="UniProtKB-ARBA"/>
</dbReference>
<dbReference type="KEGG" id="pseo:OM33_09200"/>
<dbReference type="eggNOG" id="COG3437">
    <property type="taxonomic scope" value="Bacteria"/>
</dbReference>
<dbReference type="Proteomes" id="UP000030341">
    <property type="component" value="Chromosome 1"/>
</dbReference>
<dbReference type="EMBL" id="CP009888">
    <property type="protein sequence ID" value="AIY65303.1"/>
    <property type="molecule type" value="Genomic_DNA"/>
</dbReference>
<dbReference type="HOGENOM" id="CLU_010403_0_0_6"/>
<dbReference type="InterPro" id="IPR001638">
    <property type="entry name" value="Solute-binding_3/MltF_N"/>
</dbReference>
<dbReference type="SUPFAM" id="SSF103190">
    <property type="entry name" value="Sensory domain-like"/>
    <property type="match status" value="1"/>
</dbReference>
<dbReference type="PANTHER" id="PTHR45228:SF5">
    <property type="entry name" value="CYCLIC DI-GMP PHOSPHODIESTERASE VC_1348-RELATED"/>
    <property type="match status" value="1"/>
</dbReference>
<proteinExistence type="predicted"/>
<name>A0A0A7EFI5_9GAMM</name>
<protein>
    <recommendedName>
        <fullName evidence="1">HD-GYP domain-containing protein</fullName>
    </recommendedName>
</protein>
<dbReference type="CDD" id="cd00077">
    <property type="entry name" value="HDc"/>
    <property type="match status" value="1"/>
</dbReference>
<dbReference type="SUPFAM" id="SSF109604">
    <property type="entry name" value="HD-domain/PDEase-like"/>
    <property type="match status" value="2"/>
</dbReference>